<feature type="compositionally biased region" description="Polar residues" evidence="1">
    <location>
        <begin position="19"/>
        <end position="29"/>
    </location>
</feature>
<gene>
    <name evidence="2" type="primary">376</name>
    <name evidence="2" type="ORF">G_376</name>
</gene>
<evidence type="ECO:0000313" key="2">
    <source>
        <dbReference type="EMBL" id="AEO93635.1"/>
    </source>
</evidence>
<sequence length="212" mass="24514">MKEEDILNQPEKDFETILNEKSTASNASSSLKDLEGMIQDILSTLPNLNREKLRREMQRMTVKLEDNPTTSQLNEGLSHAQGYKDRLSEIYTYALREYKTRNRCMEMLFDAVNYVSNAKSADKRKGEATMLYPMLIIQREAAETFMKEVEHVLQNIKSAHDSISRQVSIAQIQVQLGEFRRGETNPQLRPSSQAEEFSANRKKNEEVGWEDF</sequence>
<dbReference type="RefSeq" id="YP_009015679.1">
    <property type="nucleotide sequence ID" value="NC_023719.1"/>
</dbReference>
<keyword evidence="3" id="KW-1185">Reference proteome</keyword>
<feature type="compositionally biased region" description="Basic and acidic residues" evidence="1">
    <location>
        <begin position="1"/>
        <end position="15"/>
    </location>
</feature>
<feature type="region of interest" description="Disordered" evidence="1">
    <location>
        <begin position="181"/>
        <end position="212"/>
    </location>
</feature>
<dbReference type="EMBL" id="JN638751">
    <property type="protein sequence ID" value="AEO93635.1"/>
    <property type="molecule type" value="Genomic_DNA"/>
</dbReference>
<feature type="region of interest" description="Disordered" evidence="1">
    <location>
        <begin position="1"/>
        <end position="29"/>
    </location>
</feature>
<organism evidence="2 3">
    <name type="scientific">Bacillus phage G</name>
    <dbReference type="NCBI Taxonomy" id="2884420"/>
    <lineage>
        <taxon>Viruses</taxon>
        <taxon>Duplodnaviria</taxon>
        <taxon>Heunggongvirae</taxon>
        <taxon>Uroviricota</taxon>
        <taxon>Caudoviricetes</taxon>
        <taxon>Donellivirus</taxon>
        <taxon>Donellivirus gee</taxon>
    </lineage>
</organism>
<evidence type="ECO:0000256" key="1">
    <source>
        <dbReference type="SAM" id="MobiDB-lite"/>
    </source>
</evidence>
<dbReference type="GeneID" id="18563591"/>
<dbReference type="KEGG" id="vg:18563591"/>
<dbReference type="Proteomes" id="UP000009273">
    <property type="component" value="Segment"/>
</dbReference>
<feature type="compositionally biased region" description="Polar residues" evidence="1">
    <location>
        <begin position="184"/>
        <end position="195"/>
    </location>
</feature>
<protein>
    <submittedName>
        <fullName evidence="2">Gp376</fullName>
    </submittedName>
</protein>
<evidence type="ECO:0000313" key="3">
    <source>
        <dbReference type="Proteomes" id="UP000009273"/>
    </source>
</evidence>
<name>G3MAB7_9CAUD</name>
<accession>G3MAB7</accession>
<reference evidence="2 3" key="1">
    <citation type="submission" date="2011-09" db="EMBL/GenBank/DDBJ databases">
        <authorList>
            <person name="Pope W.H."/>
            <person name="Pedulla M.L."/>
            <person name="Ford M.E."/>
            <person name="Peebles C.L."/>
            <person name="Hatfull G.H."/>
            <person name="Hendrix R.W."/>
        </authorList>
    </citation>
    <scope>NUCLEOTIDE SEQUENCE [LARGE SCALE GENOMIC DNA]</scope>
    <source>
        <strain evidence="2">G</strain>
    </source>
</reference>
<proteinExistence type="predicted"/>